<evidence type="ECO:0000313" key="2">
    <source>
        <dbReference type="Proteomes" id="UP000814128"/>
    </source>
</evidence>
<dbReference type="Proteomes" id="UP000814128">
    <property type="component" value="Unassembled WGS sequence"/>
</dbReference>
<accession>A0ACB8QPL0</accession>
<dbReference type="EMBL" id="MU273515">
    <property type="protein sequence ID" value="KAI0033612.1"/>
    <property type="molecule type" value="Genomic_DNA"/>
</dbReference>
<gene>
    <name evidence="1" type="ORF">K488DRAFT_69721</name>
</gene>
<evidence type="ECO:0000313" key="1">
    <source>
        <dbReference type="EMBL" id="KAI0033612.1"/>
    </source>
</evidence>
<name>A0ACB8QPL0_9AGAM</name>
<organism evidence="1 2">
    <name type="scientific">Vararia minispora EC-137</name>
    <dbReference type="NCBI Taxonomy" id="1314806"/>
    <lineage>
        <taxon>Eukaryota</taxon>
        <taxon>Fungi</taxon>
        <taxon>Dikarya</taxon>
        <taxon>Basidiomycota</taxon>
        <taxon>Agaricomycotina</taxon>
        <taxon>Agaricomycetes</taxon>
        <taxon>Russulales</taxon>
        <taxon>Lachnocladiaceae</taxon>
        <taxon>Vararia</taxon>
    </lineage>
</organism>
<reference evidence="1" key="2">
    <citation type="journal article" date="2022" name="New Phytol.">
        <title>Evolutionary transition to the ectomycorrhizal habit in the genomes of a hyperdiverse lineage of mushroom-forming fungi.</title>
        <authorList>
            <person name="Looney B."/>
            <person name="Miyauchi S."/>
            <person name="Morin E."/>
            <person name="Drula E."/>
            <person name="Courty P.E."/>
            <person name="Kohler A."/>
            <person name="Kuo A."/>
            <person name="LaButti K."/>
            <person name="Pangilinan J."/>
            <person name="Lipzen A."/>
            <person name="Riley R."/>
            <person name="Andreopoulos W."/>
            <person name="He G."/>
            <person name="Johnson J."/>
            <person name="Nolan M."/>
            <person name="Tritt A."/>
            <person name="Barry K.W."/>
            <person name="Grigoriev I.V."/>
            <person name="Nagy L.G."/>
            <person name="Hibbett D."/>
            <person name="Henrissat B."/>
            <person name="Matheny P.B."/>
            <person name="Labbe J."/>
            <person name="Martin F.M."/>
        </authorList>
    </citation>
    <scope>NUCLEOTIDE SEQUENCE</scope>
    <source>
        <strain evidence="1">EC-137</strain>
    </source>
</reference>
<keyword evidence="2" id="KW-1185">Reference proteome</keyword>
<reference evidence="1" key="1">
    <citation type="submission" date="2021-02" db="EMBL/GenBank/DDBJ databases">
        <authorList>
            <consortium name="DOE Joint Genome Institute"/>
            <person name="Ahrendt S."/>
            <person name="Looney B.P."/>
            <person name="Miyauchi S."/>
            <person name="Morin E."/>
            <person name="Drula E."/>
            <person name="Courty P.E."/>
            <person name="Chicoki N."/>
            <person name="Fauchery L."/>
            <person name="Kohler A."/>
            <person name="Kuo A."/>
            <person name="Labutti K."/>
            <person name="Pangilinan J."/>
            <person name="Lipzen A."/>
            <person name="Riley R."/>
            <person name="Andreopoulos W."/>
            <person name="He G."/>
            <person name="Johnson J."/>
            <person name="Barry K.W."/>
            <person name="Grigoriev I.V."/>
            <person name="Nagy L."/>
            <person name="Hibbett D."/>
            <person name="Henrissat B."/>
            <person name="Matheny P.B."/>
            <person name="Labbe J."/>
            <person name="Martin F."/>
        </authorList>
    </citation>
    <scope>NUCLEOTIDE SEQUENCE</scope>
    <source>
        <strain evidence="1">EC-137</strain>
    </source>
</reference>
<proteinExistence type="predicted"/>
<comment type="caution">
    <text evidence="1">The sequence shown here is derived from an EMBL/GenBank/DDBJ whole genome shotgun (WGS) entry which is preliminary data.</text>
</comment>
<sequence length="458" mass="52013">MSNPSDAPASLSPPGPGTAPLEVSLRTLWEEAMLNFEKSTKKPLRRSPLFNEILYARSVDDIVRVLEKHGKALETFRSHEIAIRAFLAPLVNIVSVFLDASAEVSSASGVVPGGKAIIVAFGVFLKYLDKKLFERTRNRIYRRAVDYRDVLLGRLDVQRVLSELDRLTGDELLATVTETLVFVQDLQENTRDAQMKQEDIHDFQVDEAIKTWLNPPEPALNHERLRKLHKHGTCTWFFDAAFEEWKRGDNAVYWIYGKPGTGKSVLCSSIIDHLRFDSEASLAYFYFDFRDVHKESVSGLLSSLVFQLASSSHKCYTILKKSRTRQRMALQPTVDFLSSMLEEMLRVRPGTTLVIDALDECPELSREYDLLPLLYRLVSHDDNRLRLLMTSRPESDIRRAMDRIPSHLLKLHDADQHAQDLSICQGICQSNAQSDGWWNVFMGQPSTSNAAPLRPSGH</sequence>
<protein>
    <submittedName>
        <fullName evidence="1">Uncharacterized protein</fullName>
    </submittedName>
</protein>